<dbReference type="CDD" id="cd09917">
    <property type="entry name" value="F-box_SF"/>
    <property type="match status" value="1"/>
</dbReference>
<dbReference type="RefSeq" id="XP_045963304.1">
    <property type="nucleotide sequence ID" value="XM_046106164.1"/>
</dbReference>
<dbReference type="InterPro" id="IPR001810">
    <property type="entry name" value="F-box_dom"/>
</dbReference>
<dbReference type="AlphaFoldDB" id="A0A9P8UVJ9"/>
<feature type="domain" description="F-box" evidence="1">
    <location>
        <begin position="5"/>
        <end position="41"/>
    </location>
</feature>
<keyword evidence="3" id="KW-1185">Reference proteome</keyword>
<organism evidence="2 3">
    <name type="scientific">Truncatella angustata</name>
    <dbReference type="NCBI Taxonomy" id="152316"/>
    <lineage>
        <taxon>Eukaryota</taxon>
        <taxon>Fungi</taxon>
        <taxon>Dikarya</taxon>
        <taxon>Ascomycota</taxon>
        <taxon>Pezizomycotina</taxon>
        <taxon>Sordariomycetes</taxon>
        <taxon>Xylariomycetidae</taxon>
        <taxon>Amphisphaeriales</taxon>
        <taxon>Sporocadaceae</taxon>
        <taxon>Truncatella</taxon>
    </lineage>
</organism>
<reference evidence="2" key="1">
    <citation type="journal article" date="2021" name="Nat. Commun.">
        <title>Genetic determinants of endophytism in the Arabidopsis root mycobiome.</title>
        <authorList>
            <person name="Mesny F."/>
            <person name="Miyauchi S."/>
            <person name="Thiergart T."/>
            <person name="Pickel B."/>
            <person name="Atanasova L."/>
            <person name="Karlsson M."/>
            <person name="Huettel B."/>
            <person name="Barry K.W."/>
            <person name="Haridas S."/>
            <person name="Chen C."/>
            <person name="Bauer D."/>
            <person name="Andreopoulos W."/>
            <person name="Pangilinan J."/>
            <person name="LaButti K."/>
            <person name="Riley R."/>
            <person name="Lipzen A."/>
            <person name="Clum A."/>
            <person name="Drula E."/>
            <person name="Henrissat B."/>
            <person name="Kohler A."/>
            <person name="Grigoriev I.V."/>
            <person name="Martin F.M."/>
            <person name="Hacquard S."/>
        </authorList>
    </citation>
    <scope>NUCLEOTIDE SEQUENCE</scope>
    <source>
        <strain evidence="2">MPI-SDFR-AT-0073</strain>
    </source>
</reference>
<protein>
    <recommendedName>
        <fullName evidence="1">F-box domain-containing protein</fullName>
    </recommendedName>
</protein>
<dbReference type="EMBL" id="JAGPXC010000001">
    <property type="protein sequence ID" value="KAH6659173.1"/>
    <property type="molecule type" value="Genomic_DNA"/>
</dbReference>
<dbReference type="Proteomes" id="UP000758603">
    <property type="component" value="Unassembled WGS sequence"/>
</dbReference>
<evidence type="ECO:0000313" key="2">
    <source>
        <dbReference type="EMBL" id="KAH6659173.1"/>
    </source>
</evidence>
<dbReference type="GeneID" id="70135055"/>
<comment type="caution">
    <text evidence="2">The sequence shown here is derived from an EMBL/GenBank/DDBJ whole genome shotgun (WGS) entry which is preliminary data.</text>
</comment>
<sequence length="432" mass="49261">MSFLESFPSELIRNIFEHLASPDDILSLALTSRTMLSRFRGQGKLFFGHMSSRLLAPDHVADAITIIRIRQLKRDKSHSWKSIEEGILALSQSSTSLAQAGLDDADILQLLILLSQITRLTSDYANRAWKKAQMFVWVHGPEFLPDERVMFRSDSQGLVLSTAEEAKFVAAFLNLELYCQTFFCRGKPLFTDRRQRPMLDSLLCSKVMWLDEAPELLRDAGNDRLVPSQHRLMSALLAGRLAPDTAQFLSVRSYLVHQHRELLSMFCQNETEDSSFRLTGPMLRQNWMQSRMRKSAQFGDALSATSQCWDRMQLEPEDMSYLLKACAYGIGPACSLLDCRAEGKRNFYQEIRHKSAVSPALCSSPAWHIFIKATHRSKQRGFAPTFWDAHRLEEIGLMAMHLENHALVLADTGSQYAYETALQDDDPYYSYV</sequence>
<proteinExistence type="predicted"/>
<accession>A0A9P8UVJ9</accession>
<dbReference type="Pfam" id="PF00646">
    <property type="entry name" value="F-box"/>
    <property type="match status" value="1"/>
</dbReference>
<name>A0A9P8UVJ9_9PEZI</name>
<evidence type="ECO:0000259" key="1">
    <source>
        <dbReference type="Pfam" id="PF00646"/>
    </source>
</evidence>
<gene>
    <name evidence="2" type="ORF">BKA67DRAFT_652422</name>
</gene>
<evidence type="ECO:0000313" key="3">
    <source>
        <dbReference type="Proteomes" id="UP000758603"/>
    </source>
</evidence>